<evidence type="ECO:0000259" key="2">
    <source>
        <dbReference type="Pfam" id="PF03816"/>
    </source>
</evidence>
<feature type="domain" description="Cell envelope-related transcriptional attenuator" evidence="2">
    <location>
        <begin position="70"/>
        <end position="225"/>
    </location>
</feature>
<dbReference type="InterPro" id="IPR004474">
    <property type="entry name" value="LytR_CpsA_psr"/>
</dbReference>
<accession>A0A640UPY0</accession>
<dbReference type="Pfam" id="PF03816">
    <property type="entry name" value="LytR_cpsA_psr"/>
    <property type="match status" value="1"/>
</dbReference>
<dbReference type="RefSeq" id="WP_159742628.1">
    <property type="nucleotide sequence ID" value="NZ_BLIR01000001.1"/>
</dbReference>
<dbReference type="OrthoDB" id="9782542at2"/>
<evidence type="ECO:0000313" key="3">
    <source>
        <dbReference type="EMBL" id="GFE36305.1"/>
    </source>
</evidence>
<dbReference type="GeneID" id="96282152"/>
<name>A0A640UPY0_9ACTN</name>
<dbReference type="Gene3D" id="3.40.630.190">
    <property type="entry name" value="LCP protein"/>
    <property type="match status" value="1"/>
</dbReference>
<evidence type="ECO:0000256" key="1">
    <source>
        <dbReference type="ARBA" id="ARBA00006068"/>
    </source>
</evidence>
<sequence>MTAGLTAVGVVGCLLVAKLDGNHASTDVDATLGADRPAHTVAGALNILLLGSDSRTGKNQEYGQDGGSARSDTAMLVHLGEGRTNAVVVSIPRDTMVERPACPLPGGGTSQAAGPTMFNTAYEAGGLPCAVKTVERLSKVRIDHVIDVDFTGFKKLVTAIGGVKITTDKAIHDKSSHLDLDAGTHHLNGEQALGLVRTRHGYGDGSDLGRIALQQKFMAALVGELRSSALLTDPVKLYKAADAATSAITTDKGLDSAQDLLGLARSLSGLKPSDINFRTLPVGPYPQDPNRVSVKQPEADALWQAVRDDTAPPAKEK</sequence>
<dbReference type="PANTHER" id="PTHR33392:SF6">
    <property type="entry name" value="POLYISOPRENYL-TEICHOIC ACID--PEPTIDOGLYCAN TEICHOIC ACID TRANSFERASE TAGU"/>
    <property type="match status" value="1"/>
</dbReference>
<organism evidence="3 4">
    <name type="scientific">Streptomyces tubercidicus</name>
    <dbReference type="NCBI Taxonomy" id="47759"/>
    <lineage>
        <taxon>Bacteria</taxon>
        <taxon>Bacillati</taxon>
        <taxon>Actinomycetota</taxon>
        <taxon>Actinomycetes</taxon>
        <taxon>Kitasatosporales</taxon>
        <taxon>Streptomycetaceae</taxon>
        <taxon>Streptomyces</taxon>
    </lineage>
</organism>
<protein>
    <submittedName>
        <fullName evidence="3">Transcriptional regulator</fullName>
    </submittedName>
</protein>
<comment type="similarity">
    <text evidence="1">Belongs to the LytR/CpsA/Psr (LCP) family.</text>
</comment>
<dbReference type="Proteomes" id="UP000431826">
    <property type="component" value="Unassembled WGS sequence"/>
</dbReference>
<proteinExistence type="inferred from homology"/>
<dbReference type="AlphaFoldDB" id="A0A640UPY0"/>
<dbReference type="InterPro" id="IPR050922">
    <property type="entry name" value="LytR/CpsA/Psr_CW_biosynth"/>
</dbReference>
<reference evidence="3 4" key="1">
    <citation type="submission" date="2019-12" db="EMBL/GenBank/DDBJ databases">
        <title>Whole genome shotgun sequence of Streptomyces tubercidicus NBRC 13090.</title>
        <authorList>
            <person name="Ichikawa N."/>
            <person name="Kimura A."/>
            <person name="Kitahashi Y."/>
            <person name="Komaki H."/>
            <person name="Tamura T."/>
        </authorList>
    </citation>
    <scope>NUCLEOTIDE SEQUENCE [LARGE SCALE GENOMIC DNA]</scope>
    <source>
        <strain evidence="3 4">NBRC 13090</strain>
    </source>
</reference>
<evidence type="ECO:0000313" key="4">
    <source>
        <dbReference type="Proteomes" id="UP000431826"/>
    </source>
</evidence>
<keyword evidence="4" id="KW-1185">Reference proteome</keyword>
<comment type="caution">
    <text evidence="3">The sequence shown here is derived from an EMBL/GenBank/DDBJ whole genome shotgun (WGS) entry which is preliminary data.</text>
</comment>
<dbReference type="EMBL" id="BLIR01000001">
    <property type="protein sequence ID" value="GFE36305.1"/>
    <property type="molecule type" value="Genomic_DNA"/>
</dbReference>
<dbReference type="PANTHER" id="PTHR33392">
    <property type="entry name" value="POLYISOPRENYL-TEICHOIC ACID--PEPTIDOGLYCAN TEICHOIC ACID TRANSFERASE TAGU"/>
    <property type="match status" value="1"/>
</dbReference>
<dbReference type="NCBIfam" id="TIGR00350">
    <property type="entry name" value="lytR_cpsA_psr"/>
    <property type="match status" value="1"/>
</dbReference>
<gene>
    <name evidence="3" type="ORF">Stube_09780</name>
</gene>